<evidence type="ECO:0000256" key="9">
    <source>
        <dbReference type="ARBA" id="ARBA00022989"/>
    </source>
</evidence>
<dbReference type="Proteomes" id="UP000261660">
    <property type="component" value="Unplaced"/>
</dbReference>
<evidence type="ECO:0000256" key="15">
    <source>
        <dbReference type="ARBA" id="ARBA00023288"/>
    </source>
</evidence>
<dbReference type="GO" id="GO:0005886">
    <property type="term" value="C:plasma membrane"/>
    <property type="evidence" value="ECO:0007669"/>
    <property type="project" value="TreeGrafter"/>
</dbReference>
<evidence type="ECO:0000256" key="10">
    <source>
        <dbReference type="ARBA" id="ARBA00023084"/>
    </source>
</evidence>
<dbReference type="Ensembl" id="ENSLBET00000024744.1">
    <property type="protein sequence ID" value="ENSLBEP00000023510.1"/>
    <property type="gene ID" value="ENSLBEG00000018050.1"/>
</dbReference>
<comment type="similarity">
    <text evidence="3">Belongs to the tissue factor family.</text>
</comment>
<comment type="subcellular location">
    <subcellularLocation>
        <location evidence="2">Membrane</location>
        <topology evidence="2">Single-pass type I membrane protein</topology>
    </subcellularLocation>
</comment>
<dbReference type="Pfam" id="PF01108">
    <property type="entry name" value="Tissue_fac"/>
    <property type="match status" value="1"/>
</dbReference>
<dbReference type="GO" id="GO:0004896">
    <property type="term" value="F:cytokine receptor activity"/>
    <property type="evidence" value="ECO:0007669"/>
    <property type="project" value="TreeGrafter"/>
</dbReference>
<dbReference type="InterPro" id="IPR013783">
    <property type="entry name" value="Ig-like_fold"/>
</dbReference>
<accession>A0A3Q3MS80</accession>
<organism evidence="21 22">
    <name type="scientific">Labrus bergylta</name>
    <name type="common">ballan wrasse</name>
    <dbReference type="NCBI Taxonomy" id="56723"/>
    <lineage>
        <taxon>Eukaryota</taxon>
        <taxon>Metazoa</taxon>
        <taxon>Chordata</taxon>
        <taxon>Craniata</taxon>
        <taxon>Vertebrata</taxon>
        <taxon>Euteleostomi</taxon>
        <taxon>Actinopterygii</taxon>
        <taxon>Neopterygii</taxon>
        <taxon>Teleostei</taxon>
        <taxon>Neoteleostei</taxon>
        <taxon>Acanthomorphata</taxon>
        <taxon>Eupercaria</taxon>
        <taxon>Labriformes</taxon>
        <taxon>Labridae</taxon>
        <taxon>Labrus</taxon>
    </lineage>
</organism>
<evidence type="ECO:0000256" key="4">
    <source>
        <dbReference type="ARBA" id="ARBA00011184"/>
    </source>
</evidence>
<feature type="domain" description="Fibronectin type-III" evidence="19">
    <location>
        <begin position="7"/>
        <end position="104"/>
    </location>
</feature>
<evidence type="ECO:0000256" key="8">
    <source>
        <dbReference type="ARBA" id="ARBA00022729"/>
    </source>
</evidence>
<evidence type="ECO:0000256" key="6">
    <source>
        <dbReference type="ARBA" id="ARBA00022692"/>
    </source>
</evidence>
<evidence type="ECO:0000256" key="16">
    <source>
        <dbReference type="ARBA" id="ARBA00031171"/>
    </source>
</evidence>
<dbReference type="PANTHER" id="PTHR20859:SF22">
    <property type="entry name" value="TISSUE FACTOR"/>
    <property type="match status" value="1"/>
</dbReference>
<keyword evidence="13" id="KW-1015">Disulfide bond</keyword>
<keyword evidence="8 18" id="KW-0732">Signal</keyword>
<dbReference type="InterPro" id="IPR001187">
    <property type="entry name" value="Tissue_factor"/>
</dbReference>
<sequence>MASQKTLLYLGLFLFAEIITAADPNSKAENVRWTSLDFKTMLTWTSKTPQQTYTVKFSRPEGDWYEARNCLGTASECDLSAELKPFNEFYTADILTDNEDHDSDYGHDEFQHTESTPFNPYRDSNISAVEFSVRALSSSTVRLNIIDTLTSVHEGSKQLTIRDIFTKDLKYKIIYTKSGNTGKRENISDSSRAEVTKLDAATSYCFMVAAYIPSRPTSTQLGAWSRQLCEKTHEESSSMHELSMGALVAVIFVLLTVFIIIVTVTALCCKKRQQTEKSLQTTQSQTSAPV</sequence>
<evidence type="ECO:0000259" key="20">
    <source>
        <dbReference type="Pfam" id="PF09294"/>
    </source>
</evidence>
<dbReference type="PANTHER" id="PTHR20859">
    <property type="entry name" value="INTERFERON/INTERLEUKIN RECEPTOR"/>
    <property type="match status" value="1"/>
</dbReference>
<evidence type="ECO:0000256" key="1">
    <source>
        <dbReference type="ARBA" id="ARBA00002201"/>
    </source>
</evidence>
<evidence type="ECO:0000256" key="13">
    <source>
        <dbReference type="ARBA" id="ARBA00023157"/>
    </source>
</evidence>
<dbReference type="Gene3D" id="2.60.40.10">
    <property type="entry name" value="Immunoglobulins"/>
    <property type="match status" value="2"/>
</dbReference>
<dbReference type="Pfam" id="PF09294">
    <property type="entry name" value="Interfer-bind"/>
    <property type="match status" value="1"/>
</dbReference>
<evidence type="ECO:0000256" key="7">
    <source>
        <dbReference type="ARBA" id="ARBA00022696"/>
    </source>
</evidence>
<feature type="domain" description="Interferon/interleukin receptor" evidence="20">
    <location>
        <begin position="139"/>
        <end position="232"/>
    </location>
</feature>
<keyword evidence="22" id="KW-1185">Reference proteome</keyword>
<feature type="signal peptide" evidence="18">
    <location>
        <begin position="1"/>
        <end position="21"/>
    </location>
</feature>
<dbReference type="InterPro" id="IPR036116">
    <property type="entry name" value="FN3_sf"/>
</dbReference>
<reference evidence="21" key="2">
    <citation type="submission" date="2025-09" db="UniProtKB">
        <authorList>
            <consortium name="Ensembl"/>
        </authorList>
    </citation>
    <scope>IDENTIFICATION</scope>
</reference>
<reference evidence="21" key="1">
    <citation type="submission" date="2025-08" db="UniProtKB">
        <authorList>
            <consortium name="Ensembl"/>
        </authorList>
    </citation>
    <scope>IDENTIFICATION</scope>
</reference>
<evidence type="ECO:0000256" key="2">
    <source>
        <dbReference type="ARBA" id="ARBA00004479"/>
    </source>
</evidence>
<evidence type="ECO:0000256" key="12">
    <source>
        <dbReference type="ARBA" id="ARBA00023139"/>
    </source>
</evidence>
<keyword evidence="11 17" id="KW-0472">Membrane</keyword>
<evidence type="ECO:0000313" key="21">
    <source>
        <dbReference type="Ensembl" id="ENSLBEP00000023510.1"/>
    </source>
</evidence>
<comment type="subunit">
    <text evidence="4">Interacts with HSPE; the interaction, inhibited by heparin, promotes the generation of activated factor X and activates coagulation in the presence of activated factor VII.</text>
</comment>
<dbReference type="InParanoid" id="A0A3Q3MS80"/>
<dbReference type="FunFam" id="2.60.40.10:FF:000899">
    <property type="entry name" value="Tissue factor"/>
    <property type="match status" value="1"/>
</dbReference>
<keyword evidence="9 17" id="KW-1133">Transmembrane helix</keyword>
<keyword evidence="10" id="KW-0094">Blood coagulation</keyword>
<feature type="chain" id="PRO_5018529840" description="Tissue factor" evidence="18">
    <location>
        <begin position="22"/>
        <end position="290"/>
    </location>
</feature>
<keyword evidence="12" id="KW-0564">Palmitate</keyword>
<comment type="function">
    <text evidence="1">Initiates blood coagulation by forming a complex with circulating factor VII or VIIa. The [TF:VIIa] complex activates factors IX or X by specific limited proteolysis. TF plays a role in normal hemostasis by initiating the cell-surface assembly and propagation of the coagulation protease cascade.</text>
</comment>
<keyword evidence="14" id="KW-0325">Glycoprotein</keyword>
<evidence type="ECO:0000313" key="22">
    <source>
        <dbReference type="Proteomes" id="UP000261660"/>
    </source>
</evidence>
<keyword evidence="15" id="KW-0449">Lipoprotein</keyword>
<feature type="transmembrane region" description="Helical" evidence="17">
    <location>
        <begin position="244"/>
        <end position="269"/>
    </location>
</feature>
<evidence type="ECO:0000256" key="14">
    <source>
        <dbReference type="ARBA" id="ARBA00023180"/>
    </source>
</evidence>
<dbReference type="InterPro" id="IPR050650">
    <property type="entry name" value="Type-II_Cytokine-TF_Rcpt"/>
</dbReference>
<dbReference type="SUPFAM" id="SSF49265">
    <property type="entry name" value="Fibronectin type III"/>
    <property type="match status" value="2"/>
</dbReference>
<evidence type="ECO:0000256" key="18">
    <source>
        <dbReference type="SAM" id="SignalP"/>
    </source>
</evidence>
<proteinExistence type="inferred from homology"/>
<evidence type="ECO:0000256" key="5">
    <source>
        <dbReference type="ARBA" id="ARBA00018722"/>
    </source>
</evidence>
<dbReference type="GO" id="GO:0007596">
    <property type="term" value="P:blood coagulation"/>
    <property type="evidence" value="ECO:0007669"/>
    <property type="project" value="UniProtKB-KW"/>
</dbReference>
<evidence type="ECO:0000259" key="19">
    <source>
        <dbReference type="Pfam" id="PF01108"/>
    </source>
</evidence>
<evidence type="ECO:0000256" key="17">
    <source>
        <dbReference type="SAM" id="Phobius"/>
    </source>
</evidence>
<dbReference type="STRING" id="56723.ENSLBEP00000023510"/>
<keyword evidence="7" id="KW-0356">Hemostasis</keyword>
<evidence type="ECO:0000256" key="11">
    <source>
        <dbReference type="ARBA" id="ARBA00023136"/>
    </source>
</evidence>
<dbReference type="PRINTS" id="PR00346">
    <property type="entry name" value="TISSUEFACTOR"/>
</dbReference>
<evidence type="ECO:0000256" key="3">
    <source>
        <dbReference type="ARBA" id="ARBA00009197"/>
    </source>
</evidence>
<dbReference type="AlphaFoldDB" id="A0A3Q3MS80"/>
<keyword evidence="6 17" id="KW-0812">Transmembrane</keyword>
<dbReference type="InterPro" id="IPR015373">
    <property type="entry name" value="Interferon/interleukin_rcp_dom"/>
</dbReference>
<name>A0A3Q3MS80_9LABR</name>
<protein>
    <recommendedName>
        <fullName evidence="5">Tissue factor</fullName>
    </recommendedName>
    <alternativeName>
        <fullName evidence="16">Coagulation factor III</fullName>
    </alternativeName>
</protein>
<dbReference type="OrthoDB" id="8942372at2759"/>
<dbReference type="GeneTree" id="ENSGT00390000012668"/>
<dbReference type="InterPro" id="IPR003961">
    <property type="entry name" value="FN3_dom"/>
</dbReference>